<dbReference type="GO" id="GO:0005576">
    <property type="term" value="C:extracellular region"/>
    <property type="evidence" value="ECO:0007669"/>
    <property type="project" value="UniProtKB-SubCell"/>
</dbReference>
<keyword evidence="4 6" id="KW-0964">Secreted</keyword>
<accession>A0A2I0HI84</accession>
<dbReference type="GO" id="GO:0060320">
    <property type="term" value="P:rejection of self pollen"/>
    <property type="evidence" value="ECO:0007669"/>
    <property type="project" value="UniProtKB-KW"/>
</dbReference>
<sequence>MMLTGSNLTIHYKSKDDDLGTHVVQANQGYGFESRVDFFGTTFIFCKASWEHGHAEFDIYEASRDRSRCSHYCKWGAAEDAITGYKEGEEEPDIFMCLASEKLFNLT</sequence>
<evidence type="ECO:0000256" key="1">
    <source>
        <dbReference type="ARBA" id="ARBA00004613"/>
    </source>
</evidence>
<keyword evidence="3 6" id="KW-0713">Self-incompatibility</keyword>
<evidence type="ECO:0000256" key="4">
    <source>
        <dbReference type="ARBA" id="ARBA00022525"/>
    </source>
</evidence>
<reference evidence="7 8" key="1">
    <citation type="submission" date="2017-11" db="EMBL/GenBank/DDBJ databases">
        <title>De-novo sequencing of pomegranate (Punica granatum L.) genome.</title>
        <authorList>
            <person name="Akparov Z."/>
            <person name="Amiraslanov A."/>
            <person name="Hajiyeva S."/>
            <person name="Abbasov M."/>
            <person name="Kaur K."/>
            <person name="Hamwieh A."/>
            <person name="Solovyev V."/>
            <person name="Salamov A."/>
            <person name="Braich B."/>
            <person name="Kosarev P."/>
            <person name="Mahmoud A."/>
            <person name="Hajiyev E."/>
            <person name="Babayeva S."/>
            <person name="Izzatullayeva V."/>
            <person name="Mammadov A."/>
            <person name="Mammadov A."/>
            <person name="Sharifova S."/>
            <person name="Ojaghi J."/>
            <person name="Eynullazada K."/>
            <person name="Bayramov B."/>
            <person name="Abdulazimova A."/>
            <person name="Shahmuradov I."/>
        </authorList>
    </citation>
    <scope>NUCLEOTIDE SEQUENCE [LARGE SCALE GENOMIC DNA]</scope>
    <source>
        <strain evidence="8">cv. AG2017</strain>
        <tissue evidence="7">Leaf</tissue>
    </source>
</reference>
<dbReference type="Proteomes" id="UP000233551">
    <property type="component" value="Unassembled WGS sequence"/>
</dbReference>
<dbReference type="EMBL" id="PGOL01009124">
    <property type="protein sequence ID" value="PKI31210.1"/>
    <property type="molecule type" value="Genomic_DNA"/>
</dbReference>
<proteinExistence type="inferred from homology"/>
<evidence type="ECO:0000313" key="8">
    <source>
        <dbReference type="Proteomes" id="UP000233551"/>
    </source>
</evidence>
<dbReference type="PANTHER" id="PTHR31232">
    <property type="match status" value="1"/>
</dbReference>
<evidence type="ECO:0000313" key="7">
    <source>
        <dbReference type="EMBL" id="PKI31210.1"/>
    </source>
</evidence>
<dbReference type="InterPro" id="IPR010264">
    <property type="entry name" value="Self-incomp_S1"/>
</dbReference>
<evidence type="ECO:0000256" key="6">
    <source>
        <dbReference type="RuleBase" id="RU367044"/>
    </source>
</evidence>
<organism evidence="7 8">
    <name type="scientific">Punica granatum</name>
    <name type="common">Pomegranate</name>
    <dbReference type="NCBI Taxonomy" id="22663"/>
    <lineage>
        <taxon>Eukaryota</taxon>
        <taxon>Viridiplantae</taxon>
        <taxon>Streptophyta</taxon>
        <taxon>Embryophyta</taxon>
        <taxon>Tracheophyta</taxon>
        <taxon>Spermatophyta</taxon>
        <taxon>Magnoliopsida</taxon>
        <taxon>eudicotyledons</taxon>
        <taxon>Gunneridae</taxon>
        <taxon>Pentapetalae</taxon>
        <taxon>rosids</taxon>
        <taxon>malvids</taxon>
        <taxon>Myrtales</taxon>
        <taxon>Lythraceae</taxon>
        <taxon>Punica</taxon>
    </lineage>
</organism>
<comment type="similarity">
    <text evidence="2 6">Belongs to the plant self-incompatibility (S1) protein family.</text>
</comment>
<evidence type="ECO:0000256" key="2">
    <source>
        <dbReference type="ARBA" id="ARBA00005581"/>
    </source>
</evidence>
<dbReference type="AlphaFoldDB" id="A0A2I0HI84"/>
<evidence type="ECO:0000256" key="5">
    <source>
        <dbReference type="ARBA" id="ARBA00022729"/>
    </source>
</evidence>
<gene>
    <name evidence="7" type="ORF">CRG98_048398</name>
</gene>
<name>A0A2I0HI84_PUNGR</name>
<evidence type="ECO:0000256" key="3">
    <source>
        <dbReference type="ARBA" id="ARBA00022471"/>
    </source>
</evidence>
<keyword evidence="8" id="KW-1185">Reference proteome</keyword>
<comment type="subcellular location">
    <subcellularLocation>
        <location evidence="1 6">Secreted</location>
    </subcellularLocation>
</comment>
<comment type="caution">
    <text evidence="7">The sequence shown here is derived from an EMBL/GenBank/DDBJ whole genome shotgun (WGS) entry which is preliminary data.</text>
</comment>
<keyword evidence="5" id="KW-0732">Signal</keyword>
<dbReference type="STRING" id="22663.A0A2I0HI84"/>
<dbReference type="Pfam" id="PF05938">
    <property type="entry name" value="Self-incomp_S1"/>
    <property type="match status" value="1"/>
</dbReference>
<dbReference type="PANTHER" id="PTHR31232:SF43">
    <property type="entry name" value="S-PROTEIN HOMOLOG 29-RELATED"/>
    <property type="match status" value="1"/>
</dbReference>
<protein>
    <recommendedName>
        <fullName evidence="6">S-protein homolog</fullName>
    </recommendedName>
</protein>